<feature type="compositionally biased region" description="Basic and acidic residues" evidence="1">
    <location>
        <begin position="85"/>
        <end position="95"/>
    </location>
</feature>
<evidence type="ECO:0000313" key="3">
    <source>
        <dbReference type="EMBL" id="CAF9924337.1"/>
    </source>
</evidence>
<feature type="signal peptide" evidence="2">
    <location>
        <begin position="1"/>
        <end position="23"/>
    </location>
</feature>
<gene>
    <name evidence="3" type="ORF">IMSHALPRED_006155</name>
</gene>
<evidence type="ECO:0008006" key="5">
    <source>
        <dbReference type="Google" id="ProtNLM"/>
    </source>
</evidence>
<dbReference type="AlphaFoldDB" id="A0A8H3IDS7"/>
<evidence type="ECO:0000256" key="1">
    <source>
        <dbReference type="SAM" id="MobiDB-lite"/>
    </source>
</evidence>
<dbReference type="EMBL" id="CAJPDT010000036">
    <property type="protein sequence ID" value="CAF9924337.1"/>
    <property type="molecule type" value="Genomic_DNA"/>
</dbReference>
<dbReference type="Proteomes" id="UP000664534">
    <property type="component" value="Unassembled WGS sequence"/>
</dbReference>
<sequence>MSSSASGHMYLLFFALVGQKSSGWTVIVDVGQVGTRDAVAVTFKYDVVANVELERLDLWCLVCERGRALGEDVSLCGLKNRKKKEGKEKKKKLEPTSEPATRSPGPTLLQTDRRIRKSSQNPA</sequence>
<proteinExistence type="predicted"/>
<feature type="chain" id="PRO_5034127775" description="Secreted protein" evidence="2">
    <location>
        <begin position="24"/>
        <end position="123"/>
    </location>
</feature>
<comment type="caution">
    <text evidence="3">The sequence shown here is derived from an EMBL/GenBank/DDBJ whole genome shotgun (WGS) entry which is preliminary data.</text>
</comment>
<keyword evidence="4" id="KW-1185">Reference proteome</keyword>
<feature type="region of interest" description="Disordered" evidence="1">
    <location>
        <begin position="80"/>
        <end position="123"/>
    </location>
</feature>
<reference evidence="3" key="1">
    <citation type="submission" date="2021-03" db="EMBL/GenBank/DDBJ databases">
        <authorList>
            <person name="Tagirdzhanova G."/>
        </authorList>
    </citation>
    <scope>NUCLEOTIDE SEQUENCE</scope>
</reference>
<name>A0A8H3IDS7_9LECA</name>
<accession>A0A8H3IDS7</accession>
<organism evidence="3 4">
    <name type="scientific">Imshaugia aleurites</name>
    <dbReference type="NCBI Taxonomy" id="172621"/>
    <lineage>
        <taxon>Eukaryota</taxon>
        <taxon>Fungi</taxon>
        <taxon>Dikarya</taxon>
        <taxon>Ascomycota</taxon>
        <taxon>Pezizomycotina</taxon>
        <taxon>Lecanoromycetes</taxon>
        <taxon>OSLEUM clade</taxon>
        <taxon>Lecanoromycetidae</taxon>
        <taxon>Lecanorales</taxon>
        <taxon>Lecanorineae</taxon>
        <taxon>Parmeliaceae</taxon>
        <taxon>Imshaugia</taxon>
    </lineage>
</organism>
<evidence type="ECO:0000256" key="2">
    <source>
        <dbReference type="SAM" id="SignalP"/>
    </source>
</evidence>
<keyword evidence="2" id="KW-0732">Signal</keyword>
<evidence type="ECO:0000313" key="4">
    <source>
        <dbReference type="Proteomes" id="UP000664534"/>
    </source>
</evidence>
<protein>
    <recommendedName>
        <fullName evidence="5">Secreted protein</fullName>
    </recommendedName>
</protein>